<dbReference type="EMBL" id="UFQT01000155">
    <property type="protein sequence ID" value="SSX20975.1"/>
    <property type="molecule type" value="Genomic_DNA"/>
</dbReference>
<dbReference type="InterPro" id="IPR036047">
    <property type="entry name" value="F-box-like_dom_sf"/>
</dbReference>
<dbReference type="InterPro" id="IPR032675">
    <property type="entry name" value="LRR_dom_sf"/>
</dbReference>
<dbReference type="PROSITE" id="PS50181">
    <property type="entry name" value="FBOX"/>
    <property type="match status" value="1"/>
</dbReference>
<dbReference type="Pfam" id="PF00646">
    <property type="entry name" value="F-box"/>
    <property type="match status" value="1"/>
</dbReference>
<feature type="domain" description="F-box" evidence="1">
    <location>
        <begin position="14"/>
        <end position="61"/>
    </location>
</feature>
<sequence length="543" mass="64231">MEPKRIKLDREKSPFPINRLFDEILEEVFTHLQPKDQLTCRQVCHLWNELLCRDGRLLKKSVGIHLHIDSTIQIDAEHPLVAILKENPALKVRKLTIDAELFSTDHGMVPKLQELEQYFVQFEKTNDSITEVIVIFTPYQNLAMFEIIFTLLNILKHVKILRLRISDMEAGLQSNLIPFPQKWNESKWESVEEVYFSFNEWNSHVYQNYLNFCSKFPNLRVISGIDNFNQAFYQKFQKQIKYIFVSYQHLTQIIESNLQIQLKSIYIFGDDYPNNTENIWNFINNNQRSLEKVSLDIDNPFHFEDPEGIFGTARGPIPHRNYDKVKWLKFHLPLRNEQSHQLHQDLKLFKNVVKLQMYLTIFEDCFFGHEALSLPNLESVEFIVRRNDLIKINCSECFNALIESFRQIKEFHLCLPVSIDDVKFIGQTLTNLENLKIVKFGVENENNFYDKWPLMENVKDIVIPFKTDLNEANVVEKFCDACPNLKVLRIMELDTLNEKIGQVFLDKLKQLEMIKLDNDTYMVQVEGDQRNSTDIIAFFFEFH</sequence>
<dbReference type="AlphaFoldDB" id="A0A336LSX8"/>
<dbReference type="CDD" id="cd09917">
    <property type="entry name" value="F-box_SF"/>
    <property type="match status" value="1"/>
</dbReference>
<name>A0A336LSX8_CULSO</name>
<proteinExistence type="predicted"/>
<protein>
    <submittedName>
        <fullName evidence="2">CSON003185 protein</fullName>
    </submittedName>
</protein>
<dbReference type="SMART" id="SM00256">
    <property type="entry name" value="FBOX"/>
    <property type="match status" value="1"/>
</dbReference>
<dbReference type="SUPFAM" id="SSF52047">
    <property type="entry name" value="RNI-like"/>
    <property type="match status" value="1"/>
</dbReference>
<dbReference type="InterPro" id="IPR001810">
    <property type="entry name" value="F-box_dom"/>
</dbReference>
<reference evidence="2" key="1">
    <citation type="submission" date="2018-07" db="EMBL/GenBank/DDBJ databases">
        <authorList>
            <person name="Quirk P.G."/>
            <person name="Krulwich T.A."/>
        </authorList>
    </citation>
    <scope>NUCLEOTIDE SEQUENCE</scope>
</reference>
<dbReference type="VEuPathDB" id="VectorBase:CSON003185"/>
<gene>
    <name evidence="2" type="primary">CSON003185</name>
</gene>
<accession>A0A336LSX8</accession>
<evidence type="ECO:0000259" key="1">
    <source>
        <dbReference type="PROSITE" id="PS50181"/>
    </source>
</evidence>
<evidence type="ECO:0000313" key="2">
    <source>
        <dbReference type="EMBL" id="SSX20975.1"/>
    </source>
</evidence>
<organism evidence="2">
    <name type="scientific">Culicoides sonorensis</name>
    <name type="common">Biting midge</name>
    <dbReference type="NCBI Taxonomy" id="179676"/>
    <lineage>
        <taxon>Eukaryota</taxon>
        <taxon>Metazoa</taxon>
        <taxon>Ecdysozoa</taxon>
        <taxon>Arthropoda</taxon>
        <taxon>Hexapoda</taxon>
        <taxon>Insecta</taxon>
        <taxon>Pterygota</taxon>
        <taxon>Neoptera</taxon>
        <taxon>Endopterygota</taxon>
        <taxon>Diptera</taxon>
        <taxon>Nematocera</taxon>
        <taxon>Chironomoidea</taxon>
        <taxon>Ceratopogonidae</taxon>
        <taxon>Ceratopogoninae</taxon>
        <taxon>Culicoides</taxon>
        <taxon>Monoculicoides</taxon>
    </lineage>
</organism>
<dbReference type="Gene3D" id="3.80.10.10">
    <property type="entry name" value="Ribonuclease Inhibitor"/>
    <property type="match status" value="1"/>
</dbReference>
<dbReference type="Gene3D" id="1.20.1280.50">
    <property type="match status" value="1"/>
</dbReference>
<dbReference type="SUPFAM" id="SSF81383">
    <property type="entry name" value="F-box domain"/>
    <property type="match status" value="1"/>
</dbReference>